<feature type="region of interest" description="Disordered" evidence="1">
    <location>
        <begin position="33"/>
        <end position="52"/>
    </location>
</feature>
<protein>
    <submittedName>
        <fullName evidence="2">Uncharacterized protein</fullName>
    </submittedName>
</protein>
<gene>
    <name evidence="2" type="ORF">GCM10010502_21480</name>
</gene>
<evidence type="ECO:0000256" key="1">
    <source>
        <dbReference type="SAM" id="MobiDB-lite"/>
    </source>
</evidence>
<organism evidence="2 3">
    <name type="scientific">Kitasatospora aureofaciens</name>
    <name type="common">Streptomyces aureofaciens</name>
    <dbReference type="NCBI Taxonomy" id="1894"/>
    <lineage>
        <taxon>Bacteria</taxon>
        <taxon>Bacillati</taxon>
        <taxon>Actinomycetota</taxon>
        <taxon>Actinomycetes</taxon>
        <taxon>Kitasatosporales</taxon>
        <taxon>Streptomycetaceae</taxon>
        <taxon>Kitasatospora</taxon>
    </lineage>
</organism>
<comment type="caution">
    <text evidence="2">The sequence shown here is derived from an EMBL/GenBank/DDBJ whole genome shotgun (WGS) entry which is preliminary data.</text>
</comment>
<dbReference type="EMBL" id="BMUB01000004">
    <property type="protein sequence ID" value="GGU69856.1"/>
    <property type="molecule type" value="Genomic_DNA"/>
</dbReference>
<feature type="compositionally biased region" description="Gly residues" evidence="1">
    <location>
        <begin position="39"/>
        <end position="49"/>
    </location>
</feature>
<accession>A0A8H9LRK2</accession>
<evidence type="ECO:0000313" key="3">
    <source>
        <dbReference type="Proteomes" id="UP000610124"/>
    </source>
</evidence>
<dbReference type="Proteomes" id="UP000610124">
    <property type="component" value="Unassembled WGS sequence"/>
</dbReference>
<reference evidence="2" key="2">
    <citation type="submission" date="2020-09" db="EMBL/GenBank/DDBJ databases">
        <authorList>
            <person name="Sun Q."/>
            <person name="Ohkuma M."/>
        </authorList>
    </citation>
    <scope>NUCLEOTIDE SEQUENCE</scope>
    <source>
        <strain evidence="2">JCM 4434</strain>
    </source>
</reference>
<reference evidence="2" key="1">
    <citation type="journal article" date="2014" name="Int. J. Syst. Evol. Microbiol.">
        <title>Complete genome sequence of Corynebacterium casei LMG S-19264T (=DSM 44701T), isolated from a smear-ripened cheese.</title>
        <authorList>
            <consortium name="US DOE Joint Genome Institute (JGI-PGF)"/>
            <person name="Walter F."/>
            <person name="Albersmeier A."/>
            <person name="Kalinowski J."/>
            <person name="Ruckert C."/>
        </authorList>
    </citation>
    <scope>NUCLEOTIDE SEQUENCE</scope>
    <source>
        <strain evidence="2">JCM 4434</strain>
    </source>
</reference>
<evidence type="ECO:0000313" key="2">
    <source>
        <dbReference type="EMBL" id="GGU69856.1"/>
    </source>
</evidence>
<proteinExistence type="predicted"/>
<name>A0A8H9LRK2_KITAU</name>
<sequence length="212" mass="20847">MTAIGGWRPLPSARSVPPTGRAIRVASLECEGPVAAGQPGPGTSGGRAGSAGRRGSALAVAASMLCVAGIAPVALSGTAHAQGTCTVSGPTTTCTFAFTGAEQTFTVPSGVTQVDVTAIGAAGGLEGANKTPGGRGAQVSGTVTGLSAGQTLYVEVGGTPTLDASACYVFSPCIGGFNIDASVAHPFRHVRDRYAVAQAVRRRRRGVPGPAA</sequence>
<dbReference type="AlphaFoldDB" id="A0A8H9LRK2"/>